<name>A0A7T0FZ41_9BACT</name>
<proteinExistence type="predicted"/>
<sequence length="147" mass="16622">MPAPQDTVSIKLKWNDPPAKVQLKDWRCTGDGPNLDFDGTLMDEVKSVIGRIADLDASFPNNPEGMKNEALKEIEKDQPNYGWAISFPSLTVGPYDAPHGSTRTYKIKTCYTKSEIRQYIDFQKKLLEQLKNSKDPVGDAKRMMTQL</sequence>
<evidence type="ECO:0000313" key="2">
    <source>
        <dbReference type="Proteomes" id="UP000594688"/>
    </source>
</evidence>
<accession>A0A7T0FZ41</accession>
<organism evidence="1 2">
    <name type="scientific">Candidatus Nitronauta litoralis</name>
    <dbReference type="NCBI Taxonomy" id="2705533"/>
    <lineage>
        <taxon>Bacteria</taxon>
        <taxon>Pseudomonadati</taxon>
        <taxon>Nitrospinota/Tectimicrobiota group</taxon>
        <taxon>Nitrospinota</taxon>
        <taxon>Nitrospinia</taxon>
        <taxon>Nitrospinales</taxon>
        <taxon>Nitrospinaceae</taxon>
        <taxon>Candidatus Nitronauta</taxon>
    </lineage>
</organism>
<protein>
    <submittedName>
        <fullName evidence="1">Uncharacterized protein</fullName>
    </submittedName>
</protein>
<reference evidence="1 2" key="1">
    <citation type="submission" date="2020-02" db="EMBL/GenBank/DDBJ databases">
        <title>Genomic and physiological characterization of two novel Nitrospinaceae genera.</title>
        <authorList>
            <person name="Mueller A.J."/>
            <person name="Jung M.-Y."/>
            <person name="Strachan C.R."/>
            <person name="Herbold C.W."/>
            <person name="Kirkegaard R.H."/>
            <person name="Daims H."/>
        </authorList>
    </citation>
    <scope>NUCLEOTIDE SEQUENCE [LARGE SCALE GENOMIC DNA]</scope>
    <source>
        <strain evidence="1">EB</strain>
    </source>
</reference>
<dbReference type="EMBL" id="CP048685">
    <property type="protein sequence ID" value="QPJ60750.1"/>
    <property type="molecule type" value="Genomic_DNA"/>
</dbReference>
<dbReference type="AlphaFoldDB" id="A0A7T0FZ41"/>
<evidence type="ECO:0000313" key="1">
    <source>
        <dbReference type="EMBL" id="QPJ60750.1"/>
    </source>
</evidence>
<gene>
    <name evidence="1" type="ORF">G3M70_02135</name>
</gene>
<dbReference type="Proteomes" id="UP000594688">
    <property type="component" value="Chromosome"/>
</dbReference>
<dbReference type="KEGG" id="nli:G3M70_02135"/>